<dbReference type="Proteomes" id="UP000177798">
    <property type="component" value="Chromosome 2"/>
</dbReference>
<feature type="region of interest" description="Disordered" evidence="1">
    <location>
        <begin position="1109"/>
        <end position="1149"/>
    </location>
</feature>
<accession>A0A1D9PW10</accession>
<evidence type="ECO:0000313" key="3">
    <source>
        <dbReference type="EMBL" id="APA06877.1"/>
    </source>
</evidence>
<evidence type="ECO:0000313" key="4">
    <source>
        <dbReference type="Proteomes" id="UP000177798"/>
    </source>
</evidence>
<dbReference type="RefSeq" id="XP_001594670.1">
    <property type="nucleotide sequence ID" value="XM_001594620.1"/>
</dbReference>
<feature type="transmembrane region" description="Helical" evidence="2">
    <location>
        <begin position="12"/>
        <end position="31"/>
    </location>
</feature>
<dbReference type="OrthoDB" id="5370537at2759"/>
<dbReference type="KEGG" id="ssl:SS1G_04478"/>
<reference evidence="4" key="1">
    <citation type="journal article" date="2017" name="Genome Biol. Evol.">
        <title>The complete genome sequence of the phytopathogenic fungus Sclerotinia sclerotiorum reveals insights into the genome architecture of broad host range pathogens.</title>
        <authorList>
            <person name="Derbyshire M."/>
            <person name="Denton-Giles M."/>
            <person name="Hegedus D."/>
            <person name="Seifbarghy S."/>
            <person name="Rollins J."/>
            <person name="van Kan J."/>
            <person name="Seidl M.F."/>
            <person name="Faino L."/>
            <person name="Mbengue M."/>
            <person name="Navaud O."/>
            <person name="Raffaele S."/>
            <person name="Hammond-Kosack K."/>
            <person name="Heard S."/>
            <person name="Oliver R."/>
        </authorList>
    </citation>
    <scope>NUCLEOTIDE SEQUENCE [LARGE SCALE GENOMIC DNA]</scope>
    <source>
        <strain evidence="4">ATCC 18683 / 1980 / Ss-1</strain>
    </source>
</reference>
<sequence length="2662" mass="294058">MTIPDAIQTLSAAFSFGILLQAATGAFLIYFKGHGSNVFKDGRRLVLLLFLLFSVLWAQIDFLELLMPTTGTGICQAGLIFTTSFDQLARVALEQFLMWSIGHGMKITAIRAILQGLLGIRLIVGGILAGVTRPQFAPTCIATTSILPVAIVVLVMDLIIVGALLVQAGSLGMFRDNREDRKLQNRALLLVIAGFAIWTVTSVPMVLGIPSIDLIARTVVPANGLLVLIGIITVYPVALLSPKQEDSVTPGAQSPFSTSPMAISRGMFQNGIGAEGSPIIGRPGTKSQLFVANPSSTPTSRDVRGFTKLAGDGNSGEARNASGYQAPSGAYPTIFGASSLASGQEARTPATERLMNPSMSTSVSSKRPKVSVRGLAISKPIVNDETDPDTPFSRIATIDLKTAIMNDRERRAVASKKSLPNTPRADFPRSRMSPEDILKKANEVAQEEASNQANEWMAASGLSTSALLSPARDEVRRRSPRGVNNLETLEEKQTFRPVTGLPMNPRSQKSTMPRQRAEPQPQTVMLVNDIIYDNPAVVESIISRTPGHLKQKSLMELSPLTPYTSGFEPRESIIQRARPIPRHKNTGLFGNEPLPVPRRSKSSSALLGRKSLLTTTPGSPSLLPPLPKPPPVYTASKLKKLLPNDTKSMTFEEKIEFLFPAPPGVSLLDNRRSSVPDLPSMASKLATSIEPEQGNSVSKRTTTIVLLTPQEYPAKQNSTGADANLEKYRSNTEESVSKNLVANHNFTTENILEMVSKRLSNDSRERDVQVSSPMEEGYVSYISPSNTSDTYRGSSYSAFSPQRSQRFLEDLERLEIMSEIAIEDNEGESDEVTVVTINSAEHRKSMAESVADDSESFIFDIDGLPVEAKHSTSTWHRRIGDELPTFSDRRLKHGTRKISPPTALLLEPARGRASPILIRNVEPSPALDSPGRALQDIEDQLNRIEQPRRASLRSILSRMPATENVGGFESDDGLERLRLLETLEREMGEQENDWQKMHQNFSRDSMSSTGTLATPRSQASPEPSRSALDTRASQRLSLGLRRSSSRLMRQQMRDDLNGTSAEAEIVPYKIQESSSLGGWQQRLADAQMSYMENAPTVSHSRNSSINFLSVSKAPNAPMESPTPTEGKLEIESESEYESEGENKEDERSIPSPYYPASLWQPVVQSPKTAASFLWSSANDKPASRSPEPPAKNLRSALRQIGVEMILSSGDLWSKPSPNVRSGSVLVQGLWASESVRASTVKARPVTQRPPRRSKRITLLADIVENPEPLPNKRDTLGIFQFPWGERSDTAMPQQTYNPFFQTGPALNAALDSRSRQLEPDSLEYSSTSFFEDYDEEDELGSDMTSESEDEFDETTLWEIASMLKSTDVPSKDSLLPPIRSSEDIVDDYDDYETSSETDFSSENEDYEEFNNNNEYYGEYNDEVRNSTIIFSHEDDFNLDDEFVPGMAAPVANFAEDNSEDLFILSGDSPRVFVEDPLLWDNSISADTKISEYGLPQPSPDIWQSYIPSPQGTARTQPHPPSPMQNFMGHDLWTSGDSEVLDEESIADSYFEPESLPTTVRTLMWSSPAVFVEIPDYGLFSVEARRQNFRSTAEIPAAIDFKKIQRMISSPLPVISTKTLWSLAELAQPTGKNWLLISAAKPIPSRAADNRSFLWTASPIVADATREGLFQPRSSRLNYRNTELEPAALSLTSKARSTPGALSKLVSNRLWRRSSLLHLENLERDHDWISESSIRPSSPSIASETSSGRSSPDISDASSIASTSTKASSLFSLASISMRRTLSAKKKEEFIPPPPPPIDLAKYQSKLPVRQVSLKPTLRSLPKAASSKPLRQSSVLSYRDIFEANLPLSSEKPQLPRFRRSVVPTKLIRPAHRAIRHQYRNTTAFRANWEDALNGAIIAGLPRFKATAADWDLALNEAVALGSLSIEPLQTSLNSLAPVAAEEVLGDIVGPTYSAVYNPAIVHPVFFTKTLVSDVDSIHPAAIGHTQLLRLTASVNDWDRALGKTASAEKTRMQRPTAFAFMWKDALKEAIAAGTSKEVKGISVIEIQQSKAMMKVIDYTSYNVASRHPVFFTTTLVSTATDIHPACIGHCLVTSSHPTSKSSLWTPKLASMTSITSIGLWRLQVPAVQTLRPNFEELVSKSKRRVTAQNIMKLPILESHELWEPSPVLPVSKKWLHASSKPNENRNFLFQKPVITVTKPTGGLMWEPSSRIIKSTPDMFESIKHEYIRRTAAARSSPLPCIEHTQLYKVSNKSKPEINWLNASIATRIVKVQEAPIMWTADSSCAPDLFSNITHKRIKRVPGTRSSILPHLESSELFRLKDKSSMEIDWLHLSIPPITTIPGESMMWTASSVVTTRTPDLFANVKFNHARRFSAVRPSNLPRLSSTELFKVNTEKKIEFNWLHVSVSELVIDEPVTKLIAIESPVVAEPTFEELMADVEALTEEEIAELLAAEEFKTEEDTIAKLVTDEPLVKNQSRVGSLWSPSPKVTVEETSGTWEVSSLTAIARPDIFMKSDIFYPHKSSTSPQTVLPRLESSELFMPNSLSEVGTDWLHNSCFSSASSLAEIVTPKAPENSVDFIPSSTVANSKTWIPKSSPIAQVSVEGMWMAPMASNSVELPMFSEPRTQSLIRRNIQEVEKKIESTELWTNQRSTSESLKHWLLG</sequence>
<feature type="region of interest" description="Disordered" evidence="1">
    <location>
        <begin position="413"/>
        <end position="433"/>
    </location>
</feature>
<proteinExistence type="predicted"/>
<feature type="transmembrane region" description="Helical" evidence="2">
    <location>
        <begin position="43"/>
        <end position="60"/>
    </location>
</feature>
<gene>
    <name evidence="3" type="ORF">sscle_02g016470</name>
</gene>
<keyword evidence="2" id="KW-0812">Transmembrane</keyword>
<feature type="compositionally biased region" description="Polar residues" evidence="1">
    <location>
        <begin position="1002"/>
        <end position="1023"/>
    </location>
</feature>
<feature type="region of interest" description="Disordered" evidence="1">
    <location>
        <begin position="497"/>
        <end position="520"/>
    </location>
</feature>
<dbReference type="VEuPathDB" id="FungiDB:sscle_02g016470"/>
<feature type="transmembrane region" description="Helical" evidence="2">
    <location>
        <begin position="187"/>
        <end position="207"/>
    </location>
</feature>
<feature type="region of interest" description="Disordered" evidence="1">
    <location>
        <begin position="611"/>
        <end position="630"/>
    </location>
</feature>
<organism evidence="3 4">
    <name type="scientific">Sclerotinia sclerotiorum (strain ATCC 18683 / 1980 / Ss-1)</name>
    <name type="common">White mold</name>
    <name type="synonym">Whetzelinia sclerotiorum</name>
    <dbReference type="NCBI Taxonomy" id="665079"/>
    <lineage>
        <taxon>Eukaryota</taxon>
        <taxon>Fungi</taxon>
        <taxon>Dikarya</taxon>
        <taxon>Ascomycota</taxon>
        <taxon>Pezizomycotina</taxon>
        <taxon>Leotiomycetes</taxon>
        <taxon>Helotiales</taxon>
        <taxon>Sclerotiniaceae</taxon>
        <taxon>Sclerotinia</taxon>
    </lineage>
</organism>
<name>A0A1D9PW10_SCLS1</name>
<evidence type="ECO:0000256" key="1">
    <source>
        <dbReference type="SAM" id="MobiDB-lite"/>
    </source>
</evidence>
<feature type="transmembrane region" description="Helical" evidence="2">
    <location>
        <begin position="109"/>
        <end position="129"/>
    </location>
</feature>
<feature type="transmembrane region" description="Helical" evidence="2">
    <location>
        <begin position="141"/>
        <end position="166"/>
    </location>
</feature>
<feature type="region of interest" description="Disordered" evidence="1">
    <location>
        <begin position="1002"/>
        <end position="1060"/>
    </location>
</feature>
<feature type="region of interest" description="Disordered" evidence="1">
    <location>
        <begin position="582"/>
        <end position="604"/>
    </location>
</feature>
<keyword evidence="2" id="KW-0472">Membrane</keyword>
<keyword evidence="2" id="KW-1133">Transmembrane helix</keyword>
<feature type="compositionally biased region" description="Low complexity" evidence="1">
    <location>
        <begin position="1033"/>
        <end position="1050"/>
    </location>
</feature>
<feature type="compositionally biased region" description="Low complexity" evidence="1">
    <location>
        <begin position="611"/>
        <end position="621"/>
    </location>
</feature>
<feature type="region of interest" description="Disordered" evidence="1">
    <location>
        <begin position="1731"/>
        <end position="1758"/>
    </location>
</feature>
<dbReference type="OMA" id="DARTWES"/>
<protein>
    <submittedName>
        <fullName evidence="3">Uncharacterized protein</fullName>
    </submittedName>
</protein>
<dbReference type="EMBL" id="CP017815">
    <property type="protein sequence ID" value="APA06877.1"/>
    <property type="molecule type" value="Genomic_DNA"/>
</dbReference>
<evidence type="ECO:0000256" key="2">
    <source>
        <dbReference type="SAM" id="Phobius"/>
    </source>
</evidence>